<dbReference type="InterPro" id="IPR004843">
    <property type="entry name" value="Calcineurin-like_PHP"/>
</dbReference>
<dbReference type="KEGG" id="more:E1B28_011221"/>
<organism evidence="2 3">
    <name type="scientific">Marasmius oreades</name>
    <name type="common">fairy-ring Marasmius</name>
    <dbReference type="NCBI Taxonomy" id="181124"/>
    <lineage>
        <taxon>Eukaryota</taxon>
        <taxon>Fungi</taxon>
        <taxon>Dikarya</taxon>
        <taxon>Basidiomycota</taxon>
        <taxon>Agaricomycotina</taxon>
        <taxon>Agaricomycetes</taxon>
        <taxon>Agaricomycetidae</taxon>
        <taxon>Agaricales</taxon>
        <taxon>Marasmiineae</taxon>
        <taxon>Marasmiaceae</taxon>
        <taxon>Marasmius</taxon>
    </lineage>
</organism>
<dbReference type="PANTHER" id="PTHR42850:SF4">
    <property type="entry name" value="ZINC-DEPENDENT ENDOPOLYPHOSPHATASE"/>
    <property type="match status" value="1"/>
</dbReference>
<comment type="caution">
    <text evidence="2">The sequence shown here is derived from an EMBL/GenBank/DDBJ whole genome shotgun (WGS) entry which is preliminary data.</text>
</comment>
<dbReference type="InterPro" id="IPR050126">
    <property type="entry name" value="Ap4A_hydrolase"/>
</dbReference>
<dbReference type="GeneID" id="66080296"/>
<protein>
    <recommendedName>
        <fullName evidence="1">Calcineurin-like phosphoesterase domain-containing protein</fullName>
    </recommendedName>
</protein>
<name>A0A9P7RV01_9AGAR</name>
<dbReference type="EMBL" id="CM032187">
    <property type="protein sequence ID" value="KAG7089548.1"/>
    <property type="molecule type" value="Genomic_DNA"/>
</dbReference>
<reference evidence="2" key="1">
    <citation type="journal article" date="2021" name="Genome Biol. Evol.">
        <title>The assembled and annotated genome of the fairy-ring fungus Marasmius oreades.</title>
        <authorList>
            <person name="Hiltunen M."/>
            <person name="Ament-Velasquez S.L."/>
            <person name="Johannesson H."/>
        </authorList>
    </citation>
    <scope>NUCLEOTIDE SEQUENCE</scope>
    <source>
        <strain evidence="2">03SP1</strain>
    </source>
</reference>
<dbReference type="PANTHER" id="PTHR42850">
    <property type="entry name" value="METALLOPHOSPHOESTERASE"/>
    <property type="match status" value="1"/>
</dbReference>
<proteinExistence type="predicted"/>
<dbReference type="Gene3D" id="3.60.21.10">
    <property type="match status" value="1"/>
</dbReference>
<gene>
    <name evidence="2" type="ORF">E1B28_011221</name>
</gene>
<dbReference type="AlphaFoldDB" id="A0A9P7RV01"/>
<dbReference type="Pfam" id="PF00149">
    <property type="entry name" value="Metallophos"/>
    <property type="match status" value="1"/>
</dbReference>
<sequence length="440" mass="50031">MSPAFRKPIAYTILTVFILFFVVSGFNSHIPTTLSNFKASGLPDFSKYVDLVNLSREEFPIEDEGKRVILVGDIHGRYDDLQRLLQKVSYNPASDVILSVGDTVAKGSHNGSMQVLRFLTSNNITAVRGNHDQKVIEWRTWQQWIHSMDGGERWLQSTKAKWLAHKGREDRDIHEWISQQAKYDKSNRKWWEKIPKGWKLFGDHYEIASEMSDEEYRYMVSRPLRIHIPSAHTFVVHAGILSSNPKRDPWDKRQPLATLPTLPKISDFENEASFDQTSVIRRLQELAILQKVPQNLDPWVTLNMRGVKKGGDITRGQGGTPWAELYSEDMNRCRGFSSETSAQKKTSFPCRPASVIYGHAAARGLDIKRWTLGIDSGCVYKRRLTALVLGGKYASNSFDDDEDSEDEDEEGVFDVEGNRVKSTVKFGDDGKGKLFSVSCH</sequence>
<feature type="domain" description="Calcineurin-like phosphoesterase" evidence="1">
    <location>
        <begin position="67"/>
        <end position="208"/>
    </location>
</feature>
<dbReference type="RefSeq" id="XP_043006018.1">
    <property type="nucleotide sequence ID" value="XM_043156233.1"/>
</dbReference>
<dbReference type="Proteomes" id="UP001049176">
    <property type="component" value="Chromosome 7"/>
</dbReference>
<dbReference type="OrthoDB" id="10267127at2759"/>
<dbReference type="SUPFAM" id="SSF56300">
    <property type="entry name" value="Metallo-dependent phosphatases"/>
    <property type="match status" value="1"/>
</dbReference>
<dbReference type="GO" id="GO:0016791">
    <property type="term" value="F:phosphatase activity"/>
    <property type="evidence" value="ECO:0007669"/>
    <property type="project" value="TreeGrafter"/>
</dbReference>
<dbReference type="GO" id="GO:0000298">
    <property type="term" value="F:endopolyphosphatase activity"/>
    <property type="evidence" value="ECO:0007669"/>
    <property type="project" value="TreeGrafter"/>
</dbReference>
<dbReference type="InterPro" id="IPR029052">
    <property type="entry name" value="Metallo-depent_PP-like"/>
</dbReference>
<evidence type="ECO:0000259" key="1">
    <source>
        <dbReference type="Pfam" id="PF00149"/>
    </source>
</evidence>
<keyword evidence="3" id="KW-1185">Reference proteome</keyword>
<evidence type="ECO:0000313" key="2">
    <source>
        <dbReference type="EMBL" id="KAG7089548.1"/>
    </source>
</evidence>
<evidence type="ECO:0000313" key="3">
    <source>
        <dbReference type="Proteomes" id="UP001049176"/>
    </source>
</evidence>
<dbReference type="GO" id="GO:0006798">
    <property type="term" value="P:polyphosphate catabolic process"/>
    <property type="evidence" value="ECO:0007669"/>
    <property type="project" value="TreeGrafter"/>
</dbReference>
<accession>A0A9P7RV01</accession>
<dbReference type="GO" id="GO:0005737">
    <property type="term" value="C:cytoplasm"/>
    <property type="evidence" value="ECO:0007669"/>
    <property type="project" value="TreeGrafter"/>
</dbReference>